<proteinExistence type="predicted"/>
<dbReference type="EMBL" id="JAHRIO010030131">
    <property type="protein sequence ID" value="MEQ2167385.1"/>
    <property type="molecule type" value="Genomic_DNA"/>
</dbReference>
<organism evidence="1 2">
    <name type="scientific">Goodea atripinnis</name>
    <dbReference type="NCBI Taxonomy" id="208336"/>
    <lineage>
        <taxon>Eukaryota</taxon>
        <taxon>Metazoa</taxon>
        <taxon>Chordata</taxon>
        <taxon>Craniata</taxon>
        <taxon>Vertebrata</taxon>
        <taxon>Euteleostomi</taxon>
        <taxon>Actinopterygii</taxon>
        <taxon>Neopterygii</taxon>
        <taxon>Teleostei</taxon>
        <taxon>Neoteleostei</taxon>
        <taxon>Acanthomorphata</taxon>
        <taxon>Ovalentaria</taxon>
        <taxon>Atherinomorphae</taxon>
        <taxon>Cyprinodontiformes</taxon>
        <taxon>Goodeidae</taxon>
        <taxon>Goodea</taxon>
    </lineage>
</organism>
<evidence type="ECO:0000313" key="1">
    <source>
        <dbReference type="EMBL" id="MEQ2167385.1"/>
    </source>
</evidence>
<protein>
    <submittedName>
        <fullName evidence="1">Uncharacterized protein</fullName>
    </submittedName>
</protein>
<gene>
    <name evidence="1" type="ORF">GOODEAATRI_003677</name>
</gene>
<keyword evidence="2" id="KW-1185">Reference proteome</keyword>
<sequence>MFSLPGLLCGWLCLVGLWHFMFNGIVLVQQMSKAIDDVLRRAQTERDAAAVGAPQGTQIIKINVYTHIGHGAVRLQLQRPCGSTKCFRKKEVSPDAAEASVSSS</sequence>
<reference evidence="1 2" key="1">
    <citation type="submission" date="2021-06" db="EMBL/GenBank/DDBJ databases">
        <authorList>
            <person name="Palmer J.M."/>
        </authorList>
    </citation>
    <scope>NUCLEOTIDE SEQUENCE [LARGE SCALE GENOMIC DNA]</scope>
    <source>
        <strain evidence="1 2">GA_2019</strain>
        <tissue evidence="1">Muscle</tissue>
    </source>
</reference>
<dbReference type="Proteomes" id="UP001476798">
    <property type="component" value="Unassembled WGS sequence"/>
</dbReference>
<comment type="caution">
    <text evidence="1">The sequence shown here is derived from an EMBL/GenBank/DDBJ whole genome shotgun (WGS) entry which is preliminary data.</text>
</comment>
<accession>A0ABV0N7W1</accession>
<name>A0ABV0N7W1_9TELE</name>
<evidence type="ECO:0000313" key="2">
    <source>
        <dbReference type="Proteomes" id="UP001476798"/>
    </source>
</evidence>